<dbReference type="SMART" id="SM00256">
    <property type="entry name" value="FBOX"/>
    <property type="match status" value="1"/>
</dbReference>
<keyword evidence="3" id="KW-0808">Transferase</keyword>
<dbReference type="SUPFAM" id="SSF52047">
    <property type="entry name" value="RNI-like"/>
    <property type="match status" value="1"/>
</dbReference>
<proteinExistence type="predicted"/>
<organism evidence="3 4">
    <name type="scientific">Caerostris extrusa</name>
    <name type="common">Bark spider</name>
    <name type="synonym">Caerostris bankana</name>
    <dbReference type="NCBI Taxonomy" id="172846"/>
    <lineage>
        <taxon>Eukaryota</taxon>
        <taxon>Metazoa</taxon>
        <taxon>Ecdysozoa</taxon>
        <taxon>Arthropoda</taxon>
        <taxon>Chelicerata</taxon>
        <taxon>Arachnida</taxon>
        <taxon>Araneae</taxon>
        <taxon>Araneomorphae</taxon>
        <taxon>Entelegynae</taxon>
        <taxon>Araneoidea</taxon>
        <taxon>Araneidae</taxon>
        <taxon>Caerostris</taxon>
    </lineage>
</organism>
<sequence>MNSPDRGTVDIDDDYCTLNDDDRTIPSETEVKRIQERLYEAVNKIKINLIIMFNNPVFVKREQQPIEEVEHLMENLSLSSNPERKCGKCDLEMIHKKENNADSLYPENAKIRTDEFVLYRRQSRTEGDQIDYFAKISDEVVLSIFSWLPKSSLAKCSSVCKRWRDLSYDCTLWKRYDFGRKLIKPHGLGKILSRGVSILRLAMADIKSPISSDIFYQEPRYSNLQYLDISLATIDVKGLADLLSLCIHLRKLSLENCELNEDCLLSIAQNPYLTVLNMSMCSGLTPAGMHAISTKCTRLKEWNLAWTDLTIQCMESFLPFIPKGIERLNLSGHRDTLNDNGLIVIFNRCPNLLELDISDCPLISELALEVMVKQCSKLRELHSSRSYHIPAYCNRHLKNLNDFKELDIFCTLTDKSLNALRKLMPEVSFNQNMFSTIARPTTGIRRTSIWGLRVRD</sequence>
<dbReference type="GO" id="GO:0019005">
    <property type="term" value="C:SCF ubiquitin ligase complex"/>
    <property type="evidence" value="ECO:0007669"/>
    <property type="project" value="TreeGrafter"/>
</dbReference>
<dbReference type="SMART" id="SM00367">
    <property type="entry name" value="LRR_CC"/>
    <property type="match status" value="3"/>
</dbReference>
<dbReference type="GO" id="GO:0031146">
    <property type="term" value="P:SCF-dependent proteasomal ubiquitin-dependent protein catabolic process"/>
    <property type="evidence" value="ECO:0007669"/>
    <property type="project" value="TreeGrafter"/>
</dbReference>
<protein>
    <submittedName>
        <fullName evidence="3">S-phase kinase-associated protein 2</fullName>
    </submittedName>
</protein>
<name>A0AAV4RKT8_CAEEX</name>
<reference evidence="3 4" key="1">
    <citation type="submission" date="2021-06" db="EMBL/GenBank/DDBJ databases">
        <title>Caerostris extrusa draft genome.</title>
        <authorList>
            <person name="Kono N."/>
            <person name="Arakawa K."/>
        </authorList>
    </citation>
    <scope>NUCLEOTIDE SEQUENCE [LARGE SCALE GENOMIC DNA]</scope>
</reference>
<keyword evidence="4" id="KW-1185">Reference proteome</keyword>
<evidence type="ECO:0000313" key="3">
    <source>
        <dbReference type="EMBL" id="GIY22913.1"/>
    </source>
</evidence>
<feature type="domain" description="F-box" evidence="2">
    <location>
        <begin position="130"/>
        <end position="176"/>
    </location>
</feature>
<dbReference type="InterPro" id="IPR036047">
    <property type="entry name" value="F-box-like_dom_sf"/>
</dbReference>
<keyword evidence="1" id="KW-0833">Ubl conjugation pathway</keyword>
<dbReference type="Gene3D" id="3.80.10.10">
    <property type="entry name" value="Ribonuclease Inhibitor"/>
    <property type="match status" value="1"/>
</dbReference>
<accession>A0AAV4RKT8</accession>
<keyword evidence="3" id="KW-0418">Kinase</keyword>
<dbReference type="InterPro" id="IPR001810">
    <property type="entry name" value="F-box_dom"/>
</dbReference>
<dbReference type="GO" id="GO:0016301">
    <property type="term" value="F:kinase activity"/>
    <property type="evidence" value="ECO:0007669"/>
    <property type="project" value="UniProtKB-KW"/>
</dbReference>
<dbReference type="EMBL" id="BPLR01008218">
    <property type="protein sequence ID" value="GIY22913.1"/>
    <property type="molecule type" value="Genomic_DNA"/>
</dbReference>
<evidence type="ECO:0000256" key="1">
    <source>
        <dbReference type="ARBA" id="ARBA00022786"/>
    </source>
</evidence>
<dbReference type="SUPFAM" id="SSF81383">
    <property type="entry name" value="F-box domain"/>
    <property type="match status" value="1"/>
</dbReference>
<evidence type="ECO:0000259" key="2">
    <source>
        <dbReference type="PROSITE" id="PS50181"/>
    </source>
</evidence>
<dbReference type="PANTHER" id="PTHR13318">
    <property type="entry name" value="PARTNER OF PAIRED, ISOFORM B-RELATED"/>
    <property type="match status" value="1"/>
</dbReference>
<dbReference type="InterPro" id="IPR032675">
    <property type="entry name" value="LRR_dom_sf"/>
</dbReference>
<dbReference type="Proteomes" id="UP001054945">
    <property type="component" value="Unassembled WGS sequence"/>
</dbReference>
<dbReference type="Pfam" id="PF12937">
    <property type="entry name" value="F-box-like"/>
    <property type="match status" value="1"/>
</dbReference>
<gene>
    <name evidence="3" type="primary">Skp2_1</name>
    <name evidence="3" type="ORF">CEXT_728112</name>
</gene>
<dbReference type="InterPro" id="IPR006553">
    <property type="entry name" value="Leu-rich_rpt_Cys-con_subtyp"/>
</dbReference>
<comment type="caution">
    <text evidence="3">The sequence shown here is derived from an EMBL/GenBank/DDBJ whole genome shotgun (WGS) entry which is preliminary data.</text>
</comment>
<dbReference type="PROSITE" id="PS50181">
    <property type="entry name" value="FBOX"/>
    <property type="match status" value="1"/>
</dbReference>
<evidence type="ECO:0000313" key="4">
    <source>
        <dbReference type="Proteomes" id="UP001054945"/>
    </source>
</evidence>
<dbReference type="AlphaFoldDB" id="A0AAV4RKT8"/>